<organism evidence="1 2">
    <name type="scientific">Dermacentor silvarum</name>
    <name type="common">Tick</name>
    <dbReference type="NCBI Taxonomy" id="543639"/>
    <lineage>
        <taxon>Eukaryota</taxon>
        <taxon>Metazoa</taxon>
        <taxon>Ecdysozoa</taxon>
        <taxon>Arthropoda</taxon>
        <taxon>Chelicerata</taxon>
        <taxon>Arachnida</taxon>
        <taxon>Acari</taxon>
        <taxon>Parasitiformes</taxon>
        <taxon>Ixodida</taxon>
        <taxon>Ixodoidea</taxon>
        <taxon>Ixodidae</taxon>
        <taxon>Rhipicephalinae</taxon>
        <taxon>Dermacentor</taxon>
    </lineage>
</organism>
<keyword evidence="2" id="KW-1185">Reference proteome</keyword>
<protein>
    <submittedName>
        <fullName evidence="1">Uncharacterized protein</fullName>
    </submittedName>
</protein>
<sequence length="189" mass="20651">MVGFLVFAILPTWEGLDFLFDSLGSYLRTSRLSKLRLCFYPNLGITMAVRIIAVFRDFSGKVDWDIVGKKALKLDNVTLLEIWLAMLAANVLMMFLIWYLPQVLPWATASPEHPLFCISKIHGKTVLNAVDLNLYVSQVTVVAGPSGAGKTALLKILAGGPDITASPGPWHLAGRIGSVDERPVKLAQG</sequence>
<comment type="caution">
    <text evidence="1">The sequence shown here is derived from an EMBL/GenBank/DDBJ whole genome shotgun (WGS) entry which is preliminary data.</text>
</comment>
<evidence type="ECO:0000313" key="1">
    <source>
        <dbReference type="EMBL" id="KAH7965113.1"/>
    </source>
</evidence>
<name>A0ACB8DAS9_DERSI</name>
<evidence type="ECO:0000313" key="2">
    <source>
        <dbReference type="Proteomes" id="UP000821865"/>
    </source>
</evidence>
<gene>
    <name evidence="1" type="ORF">HPB49_003428</name>
</gene>
<dbReference type="EMBL" id="CM023471">
    <property type="protein sequence ID" value="KAH7965113.1"/>
    <property type="molecule type" value="Genomic_DNA"/>
</dbReference>
<accession>A0ACB8DAS9</accession>
<proteinExistence type="predicted"/>
<dbReference type="Proteomes" id="UP000821865">
    <property type="component" value="Chromosome 2"/>
</dbReference>
<reference evidence="1" key="1">
    <citation type="submission" date="2020-05" db="EMBL/GenBank/DDBJ databases">
        <title>Large-scale comparative analyses of tick genomes elucidate their genetic diversity and vector capacities.</title>
        <authorList>
            <person name="Jia N."/>
            <person name="Wang J."/>
            <person name="Shi W."/>
            <person name="Du L."/>
            <person name="Sun Y."/>
            <person name="Zhan W."/>
            <person name="Jiang J."/>
            <person name="Wang Q."/>
            <person name="Zhang B."/>
            <person name="Ji P."/>
            <person name="Sakyi L.B."/>
            <person name="Cui X."/>
            <person name="Yuan T."/>
            <person name="Jiang B."/>
            <person name="Yang W."/>
            <person name="Lam T.T.-Y."/>
            <person name="Chang Q."/>
            <person name="Ding S."/>
            <person name="Wang X."/>
            <person name="Zhu J."/>
            <person name="Ruan X."/>
            <person name="Zhao L."/>
            <person name="Wei J."/>
            <person name="Que T."/>
            <person name="Du C."/>
            <person name="Cheng J."/>
            <person name="Dai P."/>
            <person name="Han X."/>
            <person name="Huang E."/>
            <person name="Gao Y."/>
            <person name="Liu J."/>
            <person name="Shao H."/>
            <person name="Ye R."/>
            <person name="Li L."/>
            <person name="Wei W."/>
            <person name="Wang X."/>
            <person name="Wang C."/>
            <person name="Yang T."/>
            <person name="Huo Q."/>
            <person name="Li W."/>
            <person name="Guo W."/>
            <person name="Chen H."/>
            <person name="Zhou L."/>
            <person name="Ni X."/>
            <person name="Tian J."/>
            <person name="Zhou Y."/>
            <person name="Sheng Y."/>
            <person name="Liu T."/>
            <person name="Pan Y."/>
            <person name="Xia L."/>
            <person name="Li J."/>
            <person name="Zhao F."/>
            <person name="Cao W."/>
        </authorList>
    </citation>
    <scope>NUCLEOTIDE SEQUENCE</scope>
    <source>
        <strain evidence="1">Dsil-2018</strain>
    </source>
</reference>